<keyword evidence="1" id="KW-1133">Transmembrane helix</keyword>
<feature type="domain" description="TadE-like" evidence="2">
    <location>
        <begin position="6"/>
        <end position="43"/>
    </location>
</feature>
<organism evidence="3 4">
    <name type="scientific">Photobacterium sanguinicancri</name>
    <dbReference type="NCBI Taxonomy" id="875932"/>
    <lineage>
        <taxon>Bacteria</taxon>
        <taxon>Pseudomonadati</taxon>
        <taxon>Pseudomonadota</taxon>
        <taxon>Gammaproteobacteria</taxon>
        <taxon>Vibrionales</taxon>
        <taxon>Vibrionaceae</taxon>
        <taxon>Photobacterium</taxon>
    </lineage>
</organism>
<reference evidence="3" key="1">
    <citation type="submission" date="2023-07" db="EMBL/GenBank/DDBJ databases">
        <title>Genome content predicts the carbon catabolic preferences of heterotrophic bacteria.</title>
        <authorList>
            <person name="Gralka M."/>
        </authorList>
    </citation>
    <scope>NUCLEOTIDE SEQUENCE</scope>
    <source>
        <strain evidence="3">G2M05</strain>
    </source>
</reference>
<comment type="caution">
    <text evidence="3">The sequence shown here is derived from an EMBL/GenBank/DDBJ whole genome shotgun (WGS) entry which is preliminary data.</text>
</comment>
<evidence type="ECO:0000256" key="1">
    <source>
        <dbReference type="SAM" id="Phobius"/>
    </source>
</evidence>
<dbReference type="RefSeq" id="WP_303499409.1">
    <property type="nucleotide sequence ID" value="NZ_JAUOPU010000008.1"/>
</dbReference>
<dbReference type="Pfam" id="PF07811">
    <property type="entry name" value="TadE"/>
    <property type="match status" value="1"/>
</dbReference>
<accession>A0AAW7Y2S3</accession>
<dbReference type="Proteomes" id="UP001170624">
    <property type="component" value="Unassembled WGS sequence"/>
</dbReference>
<evidence type="ECO:0000259" key="2">
    <source>
        <dbReference type="Pfam" id="PF07811"/>
    </source>
</evidence>
<keyword evidence="1" id="KW-0812">Transmembrane</keyword>
<evidence type="ECO:0000313" key="3">
    <source>
        <dbReference type="EMBL" id="MDO6542903.1"/>
    </source>
</evidence>
<protein>
    <submittedName>
        <fullName evidence="3">Pilus assembly protein</fullName>
    </submittedName>
</protein>
<keyword evidence="1" id="KW-0472">Membrane</keyword>
<dbReference type="EMBL" id="JAUOPU010000008">
    <property type="protein sequence ID" value="MDO6542903.1"/>
    <property type="molecule type" value="Genomic_DNA"/>
</dbReference>
<name>A0AAW7Y2S3_9GAMM</name>
<feature type="transmembrane region" description="Helical" evidence="1">
    <location>
        <begin position="12"/>
        <end position="37"/>
    </location>
</feature>
<evidence type="ECO:0000313" key="4">
    <source>
        <dbReference type="Proteomes" id="UP001170624"/>
    </source>
</evidence>
<dbReference type="InterPro" id="IPR012495">
    <property type="entry name" value="TadE-like_dom"/>
</dbReference>
<dbReference type="AlphaFoldDB" id="A0AAW7Y2S3"/>
<sequence length="173" mass="19154">MKKIRGSISVEVALGLPVLILTVFAWFDLCVMSYAFAVSDHALNVATSETKKLGKVGGGTAEDYEGYVESALVTSSGILFPLVVKADSVKTDVHYFKNIDSLSTCSDKYKNIDDCPGVNKKPKNMAIAIYSLSFQYKPVFSYFLEPMNIKREVIAIQEYERCKFKVGPGDHCE</sequence>
<gene>
    <name evidence="3" type="ORF">Q4568_10180</name>
</gene>
<proteinExistence type="predicted"/>